<organism evidence="1 2">
    <name type="scientific">Perkinsus chesapeaki</name>
    <name type="common">Clam parasite</name>
    <name type="synonym">Perkinsus andrewsi</name>
    <dbReference type="NCBI Taxonomy" id="330153"/>
    <lineage>
        <taxon>Eukaryota</taxon>
        <taxon>Sar</taxon>
        <taxon>Alveolata</taxon>
        <taxon>Perkinsozoa</taxon>
        <taxon>Perkinsea</taxon>
        <taxon>Perkinsida</taxon>
        <taxon>Perkinsidae</taxon>
        <taxon>Perkinsus</taxon>
    </lineage>
</organism>
<comment type="caution">
    <text evidence="1">The sequence shown here is derived from an EMBL/GenBank/DDBJ whole genome shotgun (WGS) entry which is preliminary data.</text>
</comment>
<dbReference type="EMBL" id="JAAPAO010000063">
    <property type="protein sequence ID" value="KAF4674446.1"/>
    <property type="molecule type" value="Genomic_DNA"/>
</dbReference>
<dbReference type="PANTHER" id="PTHR40036">
    <property type="entry name" value="MACROCIN O-METHYLTRANSFERASE"/>
    <property type="match status" value="1"/>
</dbReference>
<name>A0A7J6MSQ6_PERCH</name>
<dbReference type="InterPro" id="IPR029063">
    <property type="entry name" value="SAM-dependent_MTases_sf"/>
</dbReference>
<protein>
    <submittedName>
        <fullName evidence="1">Uncharacterized protein</fullName>
    </submittedName>
</protein>
<dbReference type="OrthoDB" id="426784at2759"/>
<dbReference type="SUPFAM" id="SSF53335">
    <property type="entry name" value="S-adenosyl-L-methionine-dependent methyltransferases"/>
    <property type="match status" value="1"/>
</dbReference>
<sequence length="440" mass="49960">MGRTSNKDYPLLLSTIFDNFFNGLPPVDNFRDACIGHFNITEICLEGFAVLHARGVAEIEVPILNAGEYHIEAWVGEEEEVSINNSTNVQDNIYFIDKYEGYNTTVKITPSRVEDVVEVGQLEFWLDYSDQVSYWWGNYFGLLHQTQSWMDMFDEAFNAARPLIDEGGQILEFGVAHGRSLLRLAHHARAWNRTVVGFDSFRGLPEAWGPKFNSPGLFDMGGIIPERILKVDNARLNIGLFRDTLPLLDWDIVNTTSFIAFLHIDCDIYSSALEILTTVACLLREGSIVVFDELFNMQGTYTSKEEGRAKTSVSWWEDGEFLALQHSMQLLGLHLKPLKEGIYFEQAVPLIVTKPPTSSTRCDMIRHTMVEAKPSAINTEDYNALLSFKVTAAHILDKWQPDGPHKEDLQKIYLGDDDEVDRKTVESILRHAVVMLDENE</sequence>
<dbReference type="Gene3D" id="3.40.50.150">
    <property type="entry name" value="Vaccinia Virus protein VP39"/>
    <property type="match status" value="1"/>
</dbReference>
<dbReference type="Pfam" id="PF13578">
    <property type="entry name" value="Methyltransf_24"/>
    <property type="match status" value="1"/>
</dbReference>
<evidence type="ECO:0000313" key="2">
    <source>
        <dbReference type="Proteomes" id="UP000591131"/>
    </source>
</evidence>
<proteinExistence type="predicted"/>
<dbReference type="Proteomes" id="UP000591131">
    <property type="component" value="Unassembled WGS sequence"/>
</dbReference>
<dbReference type="InterPro" id="IPR008884">
    <property type="entry name" value="TylF_MeTrfase"/>
</dbReference>
<accession>A0A7J6MSQ6</accession>
<gene>
    <name evidence="1" type="ORF">FOL47_009231</name>
</gene>
<keyword evidence="2" id="KW-1185">Reference proteome</keyword>
<dbReference type="AlphaFoldDB" id="A0A7J6MSQ6"/>
<evidence type="ECO:0000313" key="1">
    <source>
        <dbReference type="EMBL" id="KAF4674446.1"/>
    </source>
</evidence>
<dbReference type="PANTHER" id="PTHR40036:SF1">
    <property type="entry name" value="MACROCIN O-METHYLTRANSFERASE"/>
    <property type="match status" value="1"/>
</dbReference>
<reference evidence="1 2" key="1">
    <citation type="submission" date="2020-04" db="EMBL/GenBank/DDBJ databases">
        <title>Perkinsus chesapeaki whole genome sequence.</title>
        <authorList>
            <person name="Bogema D.R."/>
        </authorList>
    </citation>
    <scope>NUCLEOTIDE SEQUENCE [LARGE SCALE GENOMIC DNA]</scope>
    <source>
        <strain evidence="1">ATCC PRA-425</strain>
    </source>
</reference>